<organism evidence="1 2">
    <name type="scientific">Bacillus gaemokensis</name>
    <dbReference type="NCBI Taxonomy" id="574375"/>
    <lineage>
        <taxon>Bacteria</taxon>
        <taxon>Bacillati</taxon>
        <taxon>Bacillota</taxon>
        <taxon>Bacilli</taxon>
        <taxon>Bacillales</taxon>
        <taxon>Bacillaceae</taxon>
        <taxon>Bacillus</taxon>
        <taxon>Bacillus cereus group</taxon>
    </lineage>
</organism>
<accession>A0A073K2V1</accession>
<reference evidence="1 2" key="1">
    <citation type="submission" date="2014-06" db="EMBL/GenBank/DDBJ databases">
        <title>Draft genome sequence of Bacillus gaemokensis JCM 15801 (MCCC 1A00707).</title>
        <authorList>
            <person name="Lai Q."/>
            <person name="Liu Y."/>
            <person name="Shao Z."/>
        </authorList>
    </citation>
    <scope>NUCLEOTIDE SEQUENCE [LARGE SCALE GENOMIC DNA]</scope>
    <source>
        <strain evidence="1 2">JCM 15801</strain>
    </source>
</reference>
<dbReference type="Proteomes" id="UP000027778">
    <property type="component" value="Unassembled WGS sequence"/>
</dbReference>
<dbReference type="STRING" id="574375.AZF08_26430"/>
<gene>
    <name evidence="1" type="ORF">BAGA_27510</name>
</gene>
<protein>
    <submittedName>
        <fullName evidence="1">AraC family transcriptional regulator</fullName>
    </submittedName>
</protein>
<dbReference type="PANTHER" id="PTHR36444:SF2">
    <property type="entry name" value="TRANSCRIPTIONAL REGULATOR PROTEIN YOBU-RELATED"/>
    <property type="match status" value="1"/>
</dbReference>
<sequence>MNVVVTEKHIYGKRIRTNNQNTDALLSLWEEILRLNLKGDVYAVYNNYESDFTGDYDLHIGTEEKFIDESSVIIPVGNYHVVEVDNTDPQGVFNAWVDIWKSDIKRAYKTDFQFHSKDGSIRIFLSVE</sequence>
<name>A0A073K2V1_9BACI</name>
<dbReference type="PANTHER" id="PTHR36444">
    <property type="entry name" value="TRANSCRIPTIONAL REGULATOR PROTEIN YOBU-RELATED"/>
    <property type="match status" value="1"/>
</dbReference>
<dbReference type="eggNOG" id="COG3708">
    <property type="taxonomic scope" value="Bacteria"/>
</dbReference>
<dbReference type="AlphaFoldDB" id="A0A073K2V1"/>
<dbReference type="EMBL" id="JOTM01000073">
    <property type="protein sequence ID" value="KEK21644.1"/>
    <property type="molecule type" value="Genomic_DNA"/>
</dbReference>
<comment type="caution">
    <text evidence="1">The sequence shown here is derived from an EMBL/GenBank/DDBJ whole genome shotgun (WGS) entry which is preliminary data.</text>
</comment>
<dbReference type="InterPro" id="IPR011256">
    <property type="entry name" value="Reg_factor_effector_dom_sf"/>
</dbReference>
<evidence type="ECO:0000313" key="1">
    <source>
        <dbReference type="EMBL" id="KEK21644.1"/>
    </source>
</evidence>
<dbReference type="OrthoDB" id="3173400at2"/>
<keyword evidence="2" id="KW-1185">Reference proteome</keyword>
<evidence type="ECO:0000313" key="2">
    <source>
        <dbReference type="Proteomes" id="UP000027778"/>
    </source>
</evidence>
<dbReference type="RefSeq" id="WP_033679014.1">
    <property type="nucleotide sequence ID" value="NZ_JOTM01000073.1"/>
</dbReference>
<dbReference type="InterPro" id="IPR053182">
    <property type="entry name" value="YobU-like_regulator"/>
</dbReference>
<dbReference type="Gene3D" id="3.20.80.10">
    <property type="entry name" value="Regulatory factor, effector binding domain"/>
    <property type="match status" value="1"/>
</dbReference>
<proteinExistence type="predicted"/>